<sequence length="127" mass="14810">MFEQPKTFLCEHAKLKDEMRISWRQHTISSECALGIRNLQREMARDDSDDDPTALWQAYMNEWNITGASAVPMDMVMRQREKFFSGLKFRGIEELLEDGLGGKLKGMLVTMMMQRIIYNFAEPKAKK</sequence>
<dbReference type="AlphaFoldDB" id="E9D3Q5"/>
<dbReference type="EMBL" id="GL636491">
    <property type="protein sequence ID" value="EFW18698.1"/>
    <property type="molecule type" value="Genomic_DNA"/>
</dbReference>
<accession>E9D3Q5</accession>
<gene>
    <name evidence="1" type="ORF">CPSG_04244</name>
</gene>
<dbReference type="HOGENOM" id="CLU_1970359_0_0_1"/>
<evidence type="ECO:0000313" key="2">
    <source>
        <dbReference type="Proteomes" id="UP000002497"/>
    </source>
</evidence>
<protein>
    <submittedName>
        <fullName evidence="1">Uncharacterized protein</fullName>
    </submittedName>
</protein>
<dbReference type="VEuPathDB" id="FungiDB:CPSG_04244"/>
<keyword evidence="2" id="KW-1185">Reference proteome</keyword>
<dbReference type="Proteomes" id="UP000002497">
    <property type="component" value="Unassembled WGS sequence"/>
</dbReference>
<reference evidence="2" key="1">
    <citation type="journal article" date="2010" name="Genome Res.">
        <title>Population genomic sequencing of Coccidioides fungi reveals recent hybridization and transposon control.</title>
        <authorList>
            <person name="Neafsey D.E."/>
            <person name="Barker B.M."/>
            <person name="Sharpton T.J."/>
            <person name="Stajich J.E."/>
            <person name="Park D.J."/>
            <person name="Whiston E."/>
            <person name="Hung C.-Y."/>
            <person name="McMahan C."/>
            <person name="White J."/>
            <person name="Sykes S."/>
            <person name="Heiman D."/>
            <person name="Young S."/>
            <person name="Zeng Q."/>
            <person name="Abouelleil A."/>
            <person name="Aftuck L."/>
            <person name="Bessette D."/>
            <person name="Brown A."/>
            <person name="FitzGerald M."/>
            <person name="Lui A."/>
            <person name="Macdonald J.P."/>
            <person name="Priest M."/>
            <person name="Orbach M.J."/>
            <person name="Galgiani J.N."/>
            <person name="Kirkland T.N."/>
            <person name="Cole G.T."/>
            <person name="Birren B.W."/>
            <person name="Henn M.R."/>
            <person name="Taylor J.W."/>
            <person name="Rounsley S.D."/>
        </authorList>
    </citation>
    <scope>NUCLEOTIDE SEQUENCE [LARGE SCALE GENOMIC DNA]</scope>
    <source>
        <strain evidence="2">RMSCC 757 / Silveira</strain>
    </source>
</reference>
<organism evidence="2">
    <name type="scientific">Coccidioides posadasii (strain RMSCC 757 / Silveira)</name>
    <name type="common">Valley fever fungus</name>
    <dbReference type="NCBI Taxonomy" id="443226"/>
    <lineage>
        <taxon>Eukaryota</taxon>
        <taxon>Fungi</taxon>
        <taxon>Dikarya</taxon>
        <taxon>Ascomycota</taxon>
        <taxon>Pezizomycotina</taxon>
        <taxon>Eurotiomycetes</taxon>
        <taxon>Eurotiomycetidae</taxon>
        <taxon>Onygenales</taxon>
        <taxon>Onygenaceae</taxon>
        <taxon>Coccidioides</taxon>
    </lineage>
</organism>
<dbReference type="VEuPathDB" id="FungiDB:D8B26_005516"/>
<name>E9D3Q5_COCPS</name>
<proteinExistence type="predicted"/>
<evidence type="ECO:0000313" key="1">
    <source>
        <dbReference type="EMBL" id="EFW18698.1"/>
    </source>
</evidence>
<reference evidence="2" key="2">
    <citation type="submission" date="2010-03" db="EMBL/GenBank/DDBJ databases">
        <title>The genome sequence of Coccidioides posadasii strain Silveira.</title>
        <authorList>
            <consortium name="The Broad Institute Genome Sequencing Center for Infectious Disease"/>
            <person name="Neafsey D."/>
            <person name="Orbach M."/>
            <person name="Henn M.R."/>
            <person name="Cole G.T."/>
            <person name="Galgiani J."/>
            <person name="Gardner M.J."/>
            <person name="Kirkland T.N."/>
            <person name="Taylor J.W."/>
            <person name="Young S.K."/>
            <person name="Zeng Q."/>
            <person name="Koehrsen M."/>
            <person name="Alvarado L."/>
            <person name="Berlin A."/>
            <person name="Borenstein D."/>
            <person name="Chapman S.B."/>
            <person name="Chen Z."/>
            <person name="Engels R."/>
            <person name="Freedman E."/>
            <person name="Gellesch M."/>
            <person name="Goldberg J."/>
            <person name="Griggs A."/>
            <person name="Gujja S."/>
            <person name="Heilman E."/>
            <person name="Heiman D."/>
            <person name="Howarth C."/>
            <person name="Jen D."/>
            <person name="Larson L."/>
            <person name="Mehta T."/>
            <person name="Neiman D."/>
            <person name="Park D."/>
            <person name="Pearson M."/>
            <person name="Richards J."/>
            <person name="Roberts A."/>
            <person name="Saif S."/>
            <person name="Shea T."/>
            <person name="Shenoy N."/>
            <person name="Sisk P."/>
            <person name="Stolte C."/>
            <person name="Sykes S."/>
            <person name="Walk T."/>
            <person name="White J."/>
            <person name="Yandava C."/>
            <person name="Haas B."/>
            <person name="Nusbaum C."/>
            <person name="Birren B."/>
        </authorList>
    </citation>
    <scope>NUCLEOTIDE SEQUENCE [LARGE SCALE GENOMIC DNA]</scope>
    <source>
        <strain evidence="2">RMSCC 757 / Silveira</strain>
    </source>
</reference>